<protein>
    <submittedName>
        <fullName evidence="1">AraC family transcriptional regulator</fullName>
    </submittedName>
</protein>
<gene>
    <name evidence="1" type="ORF">D1970_01685</name>
</gene>
<comment type="caution">
    <text evidence="1">The sequence shown here is derived from an EMBL/GenBank/DDBJ whole genome shotgun (WGS) entry which is preliminary data.</text>
</comment>
<dbReference type="Proteomes" id="UP000265816">
    <property type="component" value="Unassembled WGS sequence"/>
</dbReference>
<proteinExistence type="predicted"/>
<dbReference type="RefSeq" id="WP_119111155.1">
    <property type="nucleotide sequence ID" value="NZ_CBCSEO010000035.1"/>
</dbReference>
<keyword evidence="2" id="KW-1185">Reference proteome</keyword>
<reference evidence="1 2" key="1">
    <citation type="submission" date="2018-08" db="EMBL/GenBank/DDBJ databases">
        <title>Bacillus jemisoniae sp. nov., Bacillus chryseoplanitiae sp. nov., Bacillus resnikiae sp. nov., and Bacillus frankliniae sp. nov., isolated from Viking spacecraft and associated surfaces.</title>
        <authorList>
            <person name="Seuylemezian A."/>
            <person name="Vaishampayan P."/>
        </authorList>
    </citation>
    <scope>NUCLEOTIDE SEQUENCE [LARGE SCALE GENOMIC DNA]</scope>
    <source>
        <strain evidence="1 2">JJ-247</strain>
    </source>
</reference>
<dbReference type="OrthoDB" id="9801721at2"/>
<evidence type="ECO:0000313" key="2">
    <source>
        <dbReference type="Proteomes" id="UP000265816"/>
    </source>
</evidence>
<evidence type="ECO:0000313" key="1">
    <source>
        <dbReference type="EMBL" id="RID88546.1"/>
    </source>
</evidence>
<organism evidence="1 2">
    <name type="scientific">Mesobacillus zeae</name>
    <dbReference type="NCBI Taxonomy" id="1917180"/>
    <lineage>
        <taxon>Bacteria</taxon>
        <taxon>Bacillati</taxon>
        <taxon>Bacillota</taxon>
        <taxon>Bacilli</taxon>
        <taxon>Bacillales</taxon>
        <taxon>Bacillaceae</taxon>
        <taxon>Mesobacillus</taxon>
    </lineage>
</organism>
<dbReference type="EMBL" id="QWVT01000005">
    <property type="protein sequence ID" value="RID88546.1"/>
    <property type="molecule type" value="Genomic_DNA"/>
</dbReference>
<dbReference type="AlphaFoldDB" id="A0A398BMC6"/>
<sequence>MIQKRTLHILNGQAMYNFFIKTNFLKQELMVPFNEAMCYGNTCNDLFSNEFTEIRAKVHHVTPVQYTEITLKPLQPLFSEKFTHIALWFDADMFCQINILTILAWLDQAEHTDAIDLYIVDDQFEPVGHFTLKTKGYYAIYKQVLIDKAMPKNIYPGPLKKGVELYLNYLNKDSDLMLYIQKHQDVPEEELMLALLKKFKDYGLGDTQYLEIIISHRQKHL</sequence>
<accession>A0A398BMC6</accession>
<name>A0A398BMC6_9BACI</name>